<accession>A0AC34QRE0</accession>
<dbReference type="WBParaSite" id="JU765_v2.g18645.t1">
    <property type="protein sequence ID" value="JU765_v2.g18645.t1"/>
    <property type="gene ID" value="JU765_v2.g18645"/>
</dbReference>
<evidence type="ECO:0000313" key="2">
    <source>
        <dbReference type="WBParaSite" id="JU765_v2.g18645.t1"/>
    </source>
</evidence>
<organism evidence="1 2">
    <name type="scientific">Panagrolaimus sp. JU765</name>
    <dbReference type="NCBI Taxonomy" id="591449"/>
    <lineage>
        <taxon>Eukaryota</taxon>
        <taxon>Metazoa</taxon>
        <taxon>Ecdysozoa</taxon>
        <taxon>Nematoda</taxon>
        <taxon>Chromadorea</taxon>
        <taxon>Rhabditida</taxon>
        <taxon>Tylenchina</taxon>
        <taxon>Panagrolaimomorpha</taxon>
        <taxon>Panagrolaimoidea</taxon>
        <taxon>Panagrolaimidae</taxon>
        <taxon>Panagrolaimus</taxon>
    </lineage>
</organism>
<name>A0AC34QRE0_9BILA</name>
<protein>
    <submittedName>
        <fullName evidence="2">AFG1-like ATPase</fullName>
    </submittedName>
</protein>
<dbReference type="Proteomes" id="UP000887576">
    <property type="component" value="Unplaced"/>
</dbReference>
<evidence type="ECO:0000313" key="1">
    <source>
        <dbReference type="Proteomes" id="UP000887576"/>
    </source>
</evidence>
<sequence>MSDFQTFFIKGTCDTDKELDIAFKILCADENDTVRSKIINILGRDIKVEKTCDRVADMTFQELCGQARGATDYLTLARVFHTIIIRDIPVFTRDNLNESRRFITLIDTFYDQKVRILCSLDAEPEHLFQINETSELSDSQKILMDDLKVKHGSTEAQSNLFTGLEEMFAFNRTVSRLCEMQTHAYWMYRKPSSVH</sequence>
<reference evidence="2" key="1">
    <citation type="submission" date="2022-11" db="UniProtKB">
        <authorList>
            <consortium name="WormBaseParasite"/>
        </authorList>
    </citation>
    <scope>IDENTIFICATION</scope>
</reference>
<proteinExistence type="predicted"/>